<evidence type="ECO:0000256" key="1">
    <source>
        <dbReference type="ARBA" id="ARBA00010211"/>
    </source>
</evidence>
<evidence type="ECO:0000256" key="2">
    <source>
        <dbReference type="ARBA" id="ARBA00022723"/>
    </source>
</evidence>
<accession>A0A078MXP3</accession>
<evidence type="ECO:0000313" key="4">
    <source>
        <dbReference type="EMBL" id="CEA09601.1"/>
    </source>
</evidence>
<dbReference type="InterPro" id="IPR051121">
    <property type="entry name" value="FAH"/>
</dbReference>
<proteinExistence type="inferred from homology"/>
<protein>
    <submittedName>
        <fullName evidence="4">Ureidoglycolate lyase</fullName>
    </submittedName>
</protein>
<gene>
    <name evidence="4" type="ORF">BN1051_02973</name>
</gene>
<dbReference type="EMBL" id="LN483072">
    <property type="protein sequence ID" value="CEA09601.1"/>
    <property type="molecule type" value="Genomic_DNA"/>
</dbReference>
<dbReference type="InterPro" id="IPR036663">
    <property type="entry name" value="Fumarylacetoacetase_C_sf"/>
</dbReference>
<name>A0A078MXP3_9MICC</name>
<comment type="similarity">
    <text evidence="1">Belongs to the FAH family.</text>
</comment>
<sequence length="295" mass="31710">MTNRILQLCSIHEPASRPGNPVESAAVVHPRRGAARVRDLLPGFTGDLLDVLAGDLLEDLEAAADKADDDVFTDPADLTYGAPYRHPRMLWGIGLNYVEHASDLSEAVPDEPASFIKGDHTVIGPGEPIPIPAQSSRTTAEAEIAVVIGRYCRNVEPEQALDYVAGLVPVLDQTAEDILERNPRFLTRSKNFPGFFSFGPRIVPLETAVGEGTLPELEVSTVVNGEVLRTNSVSHMRYSPEFLISFHSRVMPLYPGDIISTGTPGAIHIRPGDTAECRIAGFPSLSNPVVDGAAG</sequence>
<feature type="domain" description="Fumarylacetoacetase-like C-terminal" evidence="3">
    <location>
        <begin position="91"/>
        <end position="290"/>
    </location>
</feature>
<dbReference type="PATRIC" id="fig|1461584.3.peg.2949"/>
<dbReference type="GO" id="GO:0016829">
    <property type="term" value="F:lyase activity"/>
    <property type="evidence" value="ECO:0007669"/>
    <property type="project" value="UniProtKB-KW"/>
</dbReference>
<organism evidence="4">
    <name type="scientific">Arthrobacter saudimassiliensis</name>
    <dbReference type="NCBI Taxonomy" id="1461584"/>
    <lineage>
        <taxon>Bacteria</taxon>
        <taxon>Bacillati</taxon>
        <taxon>Actinomycetota</taxon>
        <taxon>Actinomycetes</taxon>
        <taxon>Micrococcales</taxon>
        <taxon>Micrococcaceae</taxon>
        <taxon>Arthrobacter</taxon>
    </lineage>
</organism>
<keyword evidence="4" id="KW-0456">Lyase</keyword>
<dbReference type="PANTHER" id="PTHR42796">
    <property type="entry name" value="FUMARYLACETOACETATE HYDROLASE DOMAIN-CONTAINING PROTEIN 2A-RELATED"/>
    <property type="match status" value="1"/>
</dbReference>
<keyword evidence="2" id="KW-0479">Metal-binding</keyword>
<dbReference type="Gene3D" id="3.90.850.10">
    <property type="entry name" value="Fumarylacetoacetase-like, C-terminal domain"/>
    <property type="match status" value="1"/>
</dbReference>
<dbReference type="Pfam" id="PF01557">
    <property type="entry name" value="FAA_hydrolase"/>
    <property type="match status" value="1"/>
</dbReference>
<evidence type="ECO:0000259" key="3">
    <source>
        <dbReference type="Pfam" id="PF01557"/>
    </source>
</evidence>
<dbReference type="PANTHER" id="PTHR42796:SF4">
    <property type="entry name" value="FUMARYLACETOACETATE HYDROLASE DOMAIN-CONTAINING PROTEIN 2A"/>
    <property type="match status" value="1"/>
</dbReference>
<dbReference type="InterPro" id="IPR011234">
    <property type="entry name" value="Fumarylacetoacetase-like_C"/>
</dbReference>
<dbReference type="SUPFAM" id="SSF56529">
    <property type="entry name" value="FAH"/>
    <property type="match status" value="1"/>
</dbReference>
<dbReference type="GO" id="GO:0044281">
    <property type="term" value="P:small molecule metabolic process"/>
    <property type="evidence" value="ECO:0007669"/>
    <property type="project" value="UniProtKB-ARBA"/>
</dbReference>
<reference evidence="4" key="1">
    <citation type="submission" date="2014-07" db="EMBL/GenBank/DDBJ databases">
        <authorList>
            <person name="Urmite Genomes Urmite Genomes"/>
        </authorList>
    </citation>
    <scope>NUCLEOTIDE SEQUENCE</scope>
    <source>
        <strain evidence="4">11W110_air</strain>
    </source>
</reference>
<dbReference type="GO" id="GO:0046872">
    <property type="term" value="F:metal ion binding"/>
    <property type="evidence" value="ECO:0007669"/>
    <property type="project" value="UniProtKB-KW"/>
</dbReference>
<dbReference type="AlphaFoldDB" id="A0A078MXP3"/>